<gene>
    <name evidence="1" type="ORF">G3M70_07135</name>
</gene>
<reference evidence="1 2" key="1">
    <citation type="submission" date="2020-02" db="EMBL/GenBank/DDBJ databases">
        <title>Genomic and physiological characterization of two novel Nitrospinaceae genera.</title>
        <authorList>
            <person name="Mueller A.J."/>
            <person name="Jung M.-Y."/>
            <person name="Strachan C.R."/>
            <person name="Herbold C.W."/>
            <person name="Kirkegaard R.H."/>
            <person name="Daims H."/>
        </authorList>
    </citation>
    <scope>NUCLEOTIDE SEQUENCE [LARGE SCALE GENOMIC DNA]</scope>
    <source>
        <strain evidence="1">EB</strain>
    </source>
</reference>
<evidence type="ECO:0000313" key="1">
    <source>
        <dbReference type="EMBL" id="QPJ61670.1"/>
    </source>
</evidence>
<name>A0A7T0FZK2_9BACT</name>
<dbReference type="KEGG" id="nli:G3M70_07135"/>
<organism evidence="1 2">
    <name type="scientific">Candidatus Nitronauta litoralis</name>
    <dbReference type="NCBI Taxonomy" id="2705533"/>
    <lineage>
        <taxon>Bacteria</taxon>
        <taxon>Pseudomonadati</taxon>
        <taxon>Nitrospinota/Tectimicrobiota group</taxon>
        <taxon>Nitrospinota</taxon>
        <taxon>Nitrospinia</taxon>
        <taxon>Nitrospinales</taxon>
        <taxon>Nitrospinaceae</taxon>
        <taxon>Candidatus Nitronauta</taxon>
    </lineage>
</organism>
<sequence length="64" mass="7434">MIPCPKCSEVTPLRVHFQPNNKELELGLHCPGCKALFIYELDEILIQKNMTEYPLRKDDESKTD</sequence>
<dbReference type="Proteomes" id="UP000594688">
    <property type="component" value="Chromosome"/>
</dbReference>
<dbReference type="AlphaFoldDB" id="A0A7T0FZK2"/>
<evidence type="ECO:0000313" key="2">
    <source>
        <dbReference type="Proteomes" id="UP000594688"/>
    </source>
</evidence>
<protein>
    <submittedName>
        <fullName evidence="1">Uncharacterized protein</fullName>
    </submittedName>
</protein>
<proteinExistence type="predicted"/>
<dbReference type="EMBL" id="CP048685">
    <property type="protein sequence ID" value="QPJ61670.1"/>
    <property type="molecule type" value="Genomic_DNA"/>
</dbReference>
<accession>A0A7T0FZK2</accession>